<feature type="compositionally biased region" description="Pro residues" evidence="1">
    <location>
        <begin position="41"/>
        <end position="50"/>
    </location>
</feature>
<gene>
    <name evidence="2" type="ORF">LX78_01883</name>
</gene>
<evidence type="ECO:0000256" key="1">
    <source>
        <dbReference type="SAM" id="MobiDB-lite"/>
    </source>
</evidence>
<evidence type="ECO:0000313" key="2">
    <source>
        <dbReference type="EMBL" id="PWK18576.1"/>
    </source>
</evidence>
<protein>
    <submittedName>
        <fullName evidence="2">Uncharacterized protein</fullName>
    </submittedName>
</protein>
<organism evidence="2 3">
    <name type="scientific">Xanthomarina spongicola</name>
    <dbReference type="NCBI Taxonomy" id="570520"/>
    <lineage>
        <taxon>Bacteria</taxon>
        <taxon>Pseudomonadati</taxon>
        <taxon>Bacteroidota</taxon>
        <taxon>Flavobacteriia</taxon>
        <taxon>Flavobacteriales</taxon>
        <taxon>Flavobacteriaceae</taxon>
        <taxon>Xanthomarina</taxon>
    </lineage>
</organism>
<evidence type="ECO:0000313" key="3">
    <source>
        <dbReference type="Proteomes" id="UP000245430"/>
    </source>
</evidence>
<accession>A0A316DLI4</accession>
<comment type="caution">
    <text evidence="2">The sequence shown here is derived from an EMBL/GenBank/DDBJ whole genome shotgun (WGS) entry which is preliminary data.</text>
</comment>
<dbReference type="PROSITE" id="PS51257">
    <property type="entry name" value="PROKAR_LIPOPROTEIN"/>
    <property type="match status" value="1"/>
</dbReference>
<sequence length="50" mass="5306">MKKMFLLLIISSLYVGLVSCDPESIEDNNRTAECCGNEGDLPPPPPPSGG</sequence>
<proteinExistence type="predicted"/>
<dbReference type="AlphaFoldDB" id="A0A316DLI4"/>
<feature type="region of interest" description="Disordered" evidence="1">
    <location>
        <begin position="29"/>
        <end position="50"/>
    </location>
</feature>
<name>A0A316DLI4_9FLAO</name>
<keyword evidence="3" id="KW-1185">Reference proteome</keyword>
<dbReference type="RefSeq" id="WP_170109831.1">
    <property type="nucleotide sequence ID" value="NZ_QGGP01000004.1"/>
</dbReference>
<dbReference type="EMBL" id="QGGP01000004">
    <property type="protein sequence ID" value="PWK18576.1"/>
    <property type="molecule type" value="Genomic_DNA"/>
</dbReference>
<reference evidence="2 3" key="1">
    <citation type="submission" date="2018-05" db="EMBL/GenBank/DDBJ databases">
        <title>Genomic Encyclopedia of Archaeal and Bacterial Type Strains, Phase II (KMG-II): from individual species to whole genera.</title>
        <authorList>
            <person name="Goeker M."/>
        </authorList>
    </citation>
    <scope>NUCLEOTIDE SEQUENCE [LARGE SCALE GENOMIC DNA]</scope>
    <source>
        <strain evidence="2 3">DSM 22637</strain>
    </source>
</reference>
<dbReference type="Proteomes" id="UP000245430">
    <property type="component" value="Unassembled WGS sequence"/>
</dbReference>